<dbReference type="EMBL" id="CP017613">
    <property type="protein sequence ID" value="ATW33143.1"/>
    <property type="molecule type" value="Genomic_DNA"/>
</dbReference>
<evidence type="ECO:0000313" key="1">
    <source>
        <dbReference type="EMBL" id="ATW33143.1"/>
    </source>
</evidence>
<accession>A0A2D3TBP1</accession>
<gene>
    <name evidence="1" type="ORF">BJP43_01330</name>
</gene>
<sequence>MGEQFDFDLVANDDASKQIDRIIRSVQSLYPPLDKLKGGLKPGGQDTLNGLDSITGQFKGLNTFAKEGVQLIGDMVSPLKMVGGYLLALVPLPQGCIKR</sequence>
<dbReference type="Proteomes" id="UP000229055">
    <property type="component" value="Chromosome"/>
</dbReference>
<proteinExistence type="predicted"/>
<reference evidence="2" key="2">
    <citation type="submission" date="2017-11" db="EMBL/GenBank/DDBJ databases">
        <title>PacBio sequencing of new strain of the secondary endosymbiont Candidatus Hamiltonella defensa.</title>
        <authorList>
            <person name="Strand M.R."/>
            <person name="Oliver K."/>
        </authorList>
    </citation>
    <scope>NUCLEOTIDE SEQUENCE [LARGE SCALE GENOMIC DNA]</scope>
    <source>
        <strain evidence="2">ZA17</strain>
    </source>
</reference>
<protein>
    <submittedName>
        <fullName evidence="1">Uncharacterized protein</fullName>
    </submittedName>
</protein>
<reference evidence="2" key="1">
    <citation type="submission" date="2016-10" db="EMBL/GenBank/DDBJ databases">
        <authorList>
            <person name="Chevignon G."/>
        </authorList>
    </citation>
    <scope>NUCLEOTIDE SEQUENCE [LARGE SCALE GENOMIC DNA]</scope>
    <source>
        <strain evidence="2">ZA17</strain>
    </source>
</reference>
<organism evidence="1 2">
    <name type="scientific">Candidatus Williamhamiltonella defendens</name>
    <dbReference type="NCBI Taxonomy" id="138072"/>
    <lineage>
        <taxon>Bacteria</taxon>
        <taxon>Pseudomonadati</taxon>
        <taxon>Pseudomonadota</taxon>
        <taxon>Gammaproteobacteria</taxon>
        <taxon>Enterobacterales</taxon>
        <taxon>Enterobacteriaceae</taxon>
        <taxon>aphid secondary symbionts</taxon>
        <taxon>Candidatus Williamhamiltonella</taxon>
    </lineage>
</organism>
<name>A0A2D3TBP1_9ENTR</name>
<dbReference type="AlphaFoldDB" id="A0A2D3TBP1"/>
<evidence type="ECO:0000313" key="2">
    <source>
        <dbReference type="Proteomes" id="UP000229055"/>
    </source>
</evidence>
<dbReference type="RefSeq" id="WP_100096069.1">
    <property type="nucleotide sequence ID" value="NZ_CP017613.1"/>
</dbReference>